<evidence type="ECO:0000313" key="6">
    <source>
        <dbReference type="Proteomes" id="UP000712713"/>
    </source>
</evidence>
<dbReference type="InterPro" id="IPR028082">
    <property type="entry name" value="Peripla_BP_I"/>
</dbReference>
<dbReference type="Proteomes" id="UP000712713">
    <property type="component" value="Unassembled WGS sequence"/>
</dbReference>
<proteinExistence type="predicted"/>
<keyword evidence="3" id="KW-0804">Transcription</keyword>
<dbReference type="InterPro" id="IPR046335">
    <property type="entry name" value="LacI/GalR-like_sensor"/>
</dbReference>
<evidence type="ECO:0000256" key="1">
    <source>
        <dbReference type="ARBA" id="ARBA00023015"/>
    </source>
</evidence>
<name>A0A921ERL5_9ACTN</name>
<protein>
    <submittedName>
        <fullName evidence="5">Substrate-binding domain-containing protein</fullName>
    </submittedName>
</protein>
<sequence length="155" mass="16628">MAHVPGRAELVHTVRRSEEFVRRCTELDIEICPVHATDYTEAAGRAATADLLSLDRQPTGIIYDNEVLTMGGLAALAAAGVRGSIAIASFEDSPLCRIVQPSVTAFTRDPLVMGAEATELLLEAIGGAAPRQILEPTMELVVRESTVGWRPEDDS</sequence>
<dbReference type="PANTHER" id="PTHR30146">
    <property type="entry name" value="LACI-RELATED TRANSCRIPTIONAL REPRESSOR"/>
    <property type="match status" value="1"/>
</dbReference>
<dbReference type="EMBL" id="DYZF01000282">
    <property type="protein sequence ID" value="HJE52500.1"/>
    <property type="molecule type" value="Genomic_DNA"/>
</dbReference>
<evidence type="ECO:0000259" key="4">
    <source>
        <dbReference type="Pfam" id="PF13377"/>
    </source>
</evidence>
<dbReference type="Gene3D" id="3.40.50.2300">
    <property type="match status" value="1"/>
</dbReference>
<dbReference type="GO" id="GO:0000976">
    <property type="term" value="F:transcription cis-regulatory region binding"/>
    <property type="evidence" value="ECO:0007669"/>
    <property type="project" value="TreeGrafter"/>
</dbReference>
<comment type="caution">
    <text evidence="5">The sequence shown here is derived from an EMBL/GenBank/DDBJ whole genome shotgun (WGS) entry which is preliminary data.</text>
</comment>
<reference evidence="5" key="2">
    <citation type="submission" date="2021-09" db="EMBL/GenBank/DDBJ databases">
        <authorList>
            <person name="Gilroy R."/>
        </authorList>
    </citation>
    <scope>NUCLEOTIDE SEQUENCE</scope>
    <source>
        <strain evidence="5">ChiGjej3B3-7470</strain>
    </source>
</reference>
<keyword evidence="2" id="KW-0238">DNA-binding</keyword>
<evidence type="ECO:0000256" key="2">
    <source>
        <dbReference type="ARBA" id="ARBA00023125"/>
    </source>
</evidence>
<organism evidence="5 6">
    <name type="scientific">Tessaracoccus flavescens</name>
    <dbReference type="NCBI Taxonomy" id="399497"/>
    <lineage>
        <taxon>Bacteria</taxon>
        <taxon>Bacillati</taxon>
        <taxon>Actinomycetota</taxon>
        <taxon>Actinomycetes</taxon>
        <taxon>Propionibacteriales</taxon>
        <taxon>Propionibacteriaceae</taxon>
        <taxon>Tessaracoccus</taxon>
    </lineage>
</organism>
<keyword evidence="1" id="KW-0805">Transcription regulation</keyword>
<evidence type="ECO:0000313" key="5">
    <source>
        <dbReference type="EMBL" id="HJE52500.1"/>
    </source>
</evidence>
<evidence type="ECO:0000256" key="3">
    <source>
        <dbReference type="ARBA" id="ARBA00023163"/>
    </source>
</evidence>
<dbReference type="SUPFAM" id="SSF53822">
    <property type="entry name" value="Periplasmic binding protein-like I"/>
    <property type="match status" value="1"/>
</dbReference>
<dbReference type="GO" id="GO:0003700">
    <property type="term" value="F:DNA-binding transcription factor activity"/>
    <property type="evidence" value="ECO:0007669"/>
    <property type="project" value="TreeGrafter"/>
</dbReference>
<gene>
    <name evidence="5" type="ORF">K8V15_11095</name>
</gene>
<feature type="domain" description="Transcriptional regulator LacI/GalR-like sensor" evidence="4">
    <location>
        <begin position="7"/>
        <end position="146"/>
    </location>
</feature>
<dbReference type="Pfam" id="PF13377">
    <property type="entry name" value="Peripla_BP_3"/>
    <property type="match status" value="1"/>
</dbReference>
<accession>A0A921ERL5</accession>
<dbReference type="AlphaFoldDB" id="A0A921ERL5"/>
<reference evidence="5" key="1">
    <citation type="journal article" date="2021" name="PeerJ">
        <title>Extensive microbial diversity within the chicken gut microbiome revealed by metagenomics and culture.</title>
        <authorList>
            <person name="Gilroy R."/>
            <person name="Ravi A."/>
            <person name="Getino M."/>
            <person name="Pursley I."/>
            <person name="Horton D.L."/>
            <person name="Alikhan N.F."/>
            <person name="Baker D."/>
            <person name="Gharbi K."/>
            <person name="Hall N."/>
            <person name="Watson M."/>
            <person name="Adriaenssens E.M."/>
            <person name="Foster-Nyarko E."/>
            <person name="Jarju S."/>
            <person name="Secka A."/>
            <person name="Antonio M."/>
            <person name="Oren A."/>
            <person name="Chaudhuri R.R."/>
            <person name="La Ragione R."/>
            <person name="Hildebrand F."/>
            <person name="Pallen M.J."/>
        </authorList>
    </citation>
    <scope>NUCLEOTIDE SEQUENCE</scope>
    <source>
        <strain evidence="5">ChiGjej3B3-7470</strain>
    </source>
</reference>
<dbReference type="PANTHER" id="PTHR30146:SF155">
    <property type="entry name" value="ALANINE RACEMASE"/>
    <property type="match status" value="1"/>
</dbReference>